<dbReference type="GO" id="GO:0006355">
    <property type="term" value="P:regulation of DNA-templated transcription"/>
    <property type="evidence" value="ECO:0007669"/>
    <property type="project" value="InterPro"/>
</dbReference>
<keyword evidence="3" id="KW-0804">Transcription</keyword>
<organism evidence="5">
    <name type="scientific">freshwater metagenome</name>
    <dbReference type="NCBI Taxonomy" id="449393"/>
    <lineage>
        <taxon>unclassified sequences</taxon>
        <taxon>metagenomes</taxon>
        <taxon>ecological metagenomes</taxon>
    </lineage>
</organism>
<keyword evidence="2" id="KW-0238">DNA-binding</keyword>
<dbReference type="GO" id="GO:0003677">
    <property type="term" value="F:DNA binding"/>
    <property type="evidence" value="ECO:0007669"/>
    <property type="project" value="UniProtKB-KW"/>
</dbReference>
<feature type="domain" description="HTH luxR-type" evidence="4">
    <location>
        <begin position="169"/>
        <end position="226"/>
    </location>
</feature>
<dbReference type="InterPro" id="IPR036388">
    <property type="entry name" value="WH-like_DNA-bd_sf"/>
</dbReference>
<sequence length="232" mass="25795">MLELEKFVGWLSFHPPVDYIARSIVTEYLVQYQPSMCQISRLRTNDSVQVLSSFGPEVQEQGHVSSGKEWRVWCQENLITSGHEVGPWSKDSTQLVLPLRDRGAIQGFIHIGFAQPLNATVQAELVSKTTALAAALDLYFSLLSVFKGATVKQKDVREENLSAQDPSDPSALTPRQMKILTAMVEAKTNHEIAEELGFSISTGRQETMKIYKALGVMDRRAAAQKAMELNLA</sequence>
<evidence type="ECO:0000256" key="3">
    <source>
        <dbReference type="ARBA" id="ARBA00023163"/>
    </source>
</evidence>
<dbReference type="InterPro" id="IPR016032">
    <property type="entry name" value="Sig_transdc_resp-reg_C-effctor"/>
</dbReference>
<gene>
    <name evidence="5" type="ORF">UFOPK1412_00816</name>
</gene>
<evidence type="ECO:0000259" key="4">
    <source>
        <dbReference type="SMART" id="SM00421"/>
    </source>
</evidence>
<dbReference type="EMBL" id="CAEZSI010000111">
    <property type="protein sequence ID" value="CAB4544203.1"/>
    <property type="molecule type" value="Genomic_DNA"/>
</dbReference>
<dbReference type="AlphaFoldDB" id="A0A6J6C0Y5"/>
<dbReference type="SMART" id="SM00421">
    <property type="entry name" value="HTH_LUXR"/>
    <property type="match status" value="1"/>
</dbReference>
<protein>
    <submittedName>
        <fullName evidence="5">Unannotated protein</fullName>
    </submittedName>
</protein>
<dbReference type="PANTHER" id="PTHR44688">
    <property type="entry name" value="DNA-BINDING TRANSCRIPTIONAL ACTIVATOR DEVR_DOSR"/>
    <property type="match status" value="1"/>
</dbReference>
<dbReference type="InterPro" id="IPR000792">
    <property type="entry name" value="Tscrpt_reg_LuxR_C"/>
</dbReference>
<proteinExistence type="predicted"/>
<evidence type="ECO:0000256" key="2">
    <source>
        <dbReference type="ARBA" id="ARBA00023125"/>
    </source>
</evidence>
<reference evidence="5" key="1">
    <citation type="submission" date="2020-05" db="EMBL/GenBank/DDBJ databases">
        <authorList>
            <person name="Chiriac C."/>
            <person name="Salcher M."/>
            <person name="Ghai R."/>
            <person name="Kavagutti S V."/>
        </authorList>
    </citation>
    <scope>NUCLEOTIDE SEQUENCE</scope>
</reference>
<keyword evidence="1" id="KW-0805">Transcription regulation</keyword>
<dbReference type="SUPFAM" id="SSF46894">
    <property type="entry name" value="C-terminal effector domain of the bipartite response regulators"/>
    <property type="match status" value="1"/>
</dbReference>
<dbReference type="Gene3D" id="1.10.10.10">
    <property type="entry name" value="Winged helix-like DNA-binding domain superfamily/Winged helix DNA-binding domain"/>
    <property type="match status" value="1"/>
</dbReference>
<name>A0A6J6C0Y5_9ZZZZ</name>
<dbReference type="Pfam" id="PF00196">
    <property type="entry name" value="GerE"/>
    <property type="match status" value="1"/>
</dbReference>
<evidence type="ECO:0000313" key="5">
    <source>
        <dbReference type="EMBL" id="CAB4544203.1"/>
    </source>
</evidence>
<accession>A0A6J6C0Y5</accession>
<evidence type="ECO:0000256" key="1">
    <source>
        <dbReference type="ARBA" id="ARBA00023015"/>
    </source>
</evidence>
<dbReference type="PANTHER" id="PTHR44688:SF16">
    <property type="entry name" value="DNA-BINDING TRANSCRIPTIONAL ACTIVATOR DEVR_DOSR"/>
    <property type="match status" value="1"/>
</dbReference>